<dbReference type="SMART" id="SM01411">
    <property type="entry name" value="Ephrin_rec_like"/>
    <property type="match status" value="4"/>
</dbReference>
<dbReference type="CDD" id="cd00112">
    <property type="entry name" value="LDLa"/>
    <property type="match status" value="1"/>
</dbReference>
<dbReference type="Pfam" id="PF07645">
    <property type="entry name" value="EGF_CA"/>
    <property type="match status" value="1"/>
</dbReference>
<keyword evidence="15" id="KW-1185">Reference proteome</keyword>
<feature type="domain" description="Sushi" evidence="13">
    <location>
        <begin position="983"/>
        <end position="1051"/>
    </location>
</feature>
<dbReference type="InterPro" id="IPR036055">
    <property type="entry name" value="LDL_receptor-like_sf"/>
</dbReference>
<dbReference type="CDD" id="cd00054">
    <property type="entry name" value="EGF_CA"/>
    <property type="match status" value="3"/>
</dbReference>
<dbReference type="PROSITE" id="PS00022">
    <property type="entry name" value="EGF_1"/>
    <property type="match status" value="9"/>
</dbReference>
<keyword evidence="5 9" id="KW-1133">Transmembrane helix</keyword>
<feature type="domain" description="EGF-like" evidence="11">
    <location>
        <begin position="1623"/>
        <end position="1659"/>
    </location>
</feature>
<gene>
    <name evidence="14" type="ORF">CBOVIS_LOCUS9200</name>
</gene>
<evidence type="ECO:0000256" key="4">
    <source>
        <dbReference type="ARBA" id="ARBA00022737"/>
    </source>
</evidence>
<evidence type="ECO:0000259" key="13">
    <source>
        <dbReference type="PROSITE" id="PS50923"/>
    </source>
</evidence>
<dbReference type="InterPro" id="IPR035976">
    <property type="entry name" value="Sushi/SCR/CCP_sf"/>
</dbReference>
<feature type="disulfide bond" evidence="7">
    <location>
        <begin position="1649"/>
        <end position="1658"/>
    </location>
</feature>
<dbReference type="InterPro" id="IPR001881">
    <property type="entry name" value="EGF-like_Ca-bd_dom"/>
</dbReference>
<evidence type="ECO:0000256" key="6">
    <source>
        <dbReference type="ARBA" id="ARBA00023157"/>
    </source>
</evidence>
<dbReference type="PANTHER" id="PTHR11219:SF69">
    <property type="entry name" value="TENEURIN-A"/>
    <property type="match status" value="1"/>
</dbReference>
<dbReference type="SMART" id="SM00032">
    <property type="entry name" value="CCP"/>
    <property type="match status" value="2"/>
</dbReference>
<dbReference type="InterPro" id="IPR018097">
    <property type="entry name" value="EGF_Ca-bd_CS"/>
</dbReference>
<dbReference type="Pfam" id="PF00057">
    <property type="entry name" value="Ldl_recept_a"/>
    <property type="match status" value="1"/>
</dbReference>
<keyword evidence="1 7" id="KW-0245">EGF-like domain</keyword>
<keyword evidence="4" id="KW-0677">Repeat</keyword>
<evidence type="ECO:0000259" key="12">
    <source>
        <dbReference type="PROSITE" id="PS50825"/>
    </source>
</evidence>
<dbReference type="Gene3D" id="2.60.120.200">
    <property type="match status" value="1"/>
</dbReference>
<feature type="domain" description="EGF-like" evidence="11">
    <location>
        <begin position="1812"/>
        <end position="1849"/>
    </location>
</feature>
<dbReference type="InterPro" id="IPR051216">
    <property type="entry name" value="Teneurin"/>
</dbReference>
<keyword evidence="8" id="KW-0768">Sushi</keyword>
<dbReference type="Gene3D" id="2.10.50.10">
    <property type="entry name" value="Tumor Necrosis Factor Receptor, subunit A, domain 2"/>
    <property type="match status" value="2"/>
</dbReference>
<dbReference type="InterPro" id="IPR009030">
    <property type="entry name" value="Growth_fac_rcpt_cys_sf"/>
</dbReference>
<dbReference type="InterPro" id="IPR013320">
    <property type="entry name" value="ConA-like_dom_sf"/>
</dbReference>
<evidence type="ECO:0000256" key="9">
    <source>
        <dbReference type="SAM" id="Phobius"/>
    </source>
</evidence>
<keyword evidence="6 7" id="KW-1015">Disulfide bond</keyword>
<feature type="disulfide bond" evidence="7">
    <location>
        <begin position="1758"/>
        <end position="1767"/>
    </location>
</feature>
<evidence type="ECO:0000256" key="2">
    <source>
        <dbReference type="ARBA" id="ARBA00022692"/>
    </source>
</evidence>
<feature type="domain" description="HYR" evidence="12">
    <location>
        <begin position="2096"/>
        <end position="2178"/>
    </location>
</feature>
<dbReference type="Pfam" id="PF00008">
    <property type="entry name" value="EGF"/>
    <property type="match status" value="1"/>
</dbReference>
<evidence type="ECO:0000256" key="10">
    <source>
        <dbReference type="SAM" id="SignalP"/>
    </source>
</evidence>
<dbReference type="InterPro" id="IPR016187">
    <property type="entry name" value="CTDL_fold"/>
</dbReference>
<dbReference type="GO" id="GO:0048666">
    <property type="term" value="P:neuron development"/>
    <property type="evidence" value="ECO:0007669"/>
    <property type="project" value="TreeGrafter"/>
</dbReference>
<dbReference type="PROSITE" id="PS01186">
    <property type="entry name" value="EGF_2"/>
    <property type="match status" value="4"/>
</dbReference>
<feature type="chain" id="PRO_5035791534" evidence="10">
    <location>
        <begin position="19"/>
        <end position="2763"/>
    </location>
</feature>
<dbReference type="EMBL" id="CADEPM010000006">
    <property type="protein sequence ID" value="CAB3407242.1"/>
    <property type="molecule type" value="Genomic_DNA"/>
</dbReference>
<evidence type="ECO:0000313" key="14">
    <source>
        <dbReference type="EMBL" id="CAB3407242.1"/>
    </source>
</evidence>
<dbReference type="FunFam" id="2.10.25.10:FF:000038">
    <property type="entry name" value="Fibrillin 2"/>
    <property type="match status" value="1"/>
</dbReference>
<comment type="caution">
    <text evidence="7">Lacks conserved residue(s) required for the propagation of feature annotation.</text>
</comment>
<feature type="disulfide bond" evidence="7">
    <location>
        <begin position="1537"/>
        <end position="1546"/>
    </location>
</feature>
<dbReference type="InterPro" id="IPR000742">
    <property type="entry name" value="EGF"/>
</dbReference>
<dbReference type="Proteomes" id="UP000494206">
    <property type="component" value="Unassembled WGS sequence"/>
</dbReference>
<dbReference type="InterPro" id="IPR049883">
    <property type="entry name" value="NOTCH1_EGF-like"/>
</dbReference>
<dbReference type="FunFam" id="2.10.25.10:FF:000063">
    <property type="entry name" value="Slit guidance ligand 2"/>
    <property type="match status" value="1"/>
</dbReference>
<reference evidence="14 15" key="1">
    <citation type="submission" date="2020-04" db="EMBL/GenBank/DDBJ databases">
        <authorList>
            <person name="Laetsch R D."/>
            <person name="Stevens L."/>
            <person name="Kumar S."/>
            <person name="Blaxter L. M."/>
        </authorList>
    </citation>
    <scope>NUCLEOTIDE SEQUENCE [LARGE SCALE GENOMIC DNA]</scope>
</reference>
<organism evidence="14 15">
    <name type="scientific">Caenorhabditis bovis</name>
    <dbReference type="NCBI Taxonomy" id="2654633"/>
    <lineage>
        <taxon>Eukaryota</taxon>
        <taxon>Metazoa</taxon>
        <taxon>Ecdysozoa</taxon>
        <taxon>Nematoda</taxon>
        <taxon>Chromadorea</taxon>
        <taxon>Rhabditida</taxon>
        <taxon>Rhabditina</taxon>
        <taxon>Rhabditomorpha</taxon>
        <taxon>Rhabditoidea</taxon>
        <taxon>Rhabditidae</taxon>
        <taxon>Peloderinae</taxon>
        <taxon>Caenorhabditis</taxon>
    </lineage>
</organism>
<dbReference type="CDD" id="cd00037">
    <property type="entry name" value="CLECT"/>
    <property type="match status" value="1"/>
</dbReference>
<keyword evidence="2 9" id="KW-0812">Transmembrane</keyword>
<proteinExistence type="predicted"/>
<evidence type="ECO:0000256" key="1">
    <source>
        <dbReference type="ARBA" id="ARBA00022536"/>
    </source>
</evidence>
<sequence>MTPTSLLPIFGLFLRIFASNFYDSDIFSDCFGGNEGWIPLAGACIFPLTHFERNQSTALQMCGAVNYSTGYREINWLAARRLHDSLGVDLRKIYWTGLRIVDVENLGIETTGASAGVDTALPPYTSIYNPLWAQGQPPKDQSMDELKSECIAIDMRSRQDFGWRVVPCSTNLPIICQNFACVKHQFRCADNSKCIPSAFVNDGVDDCLDGSDEQSVKIRPRDELDAPITFTMPVTIASDGKLVPETIRYGRGSCTHKWTVISPNQRDFMIAVRWINPASPAKINVEGKTGDVVHLDSRNSSAFRFPSSAFIVTAFGTDTRTAEFEIFYREVGDEICRINDDNSIEFDSTIHSTPCSFQYSSSKPLALLVRSSEGLGRLNSLLLLHSSNTTIPIYNSPNQKLFILPSTSFHLLINSTWPMPNQKLKAHIYTLPDDIFIAARQFSLDFLPSAIRREISINILITDAQEGDVIDATWDIERVAITQEDYAELVSMNSTHLITRAPTNFKAIGPTSLRISQISPHFSLKASYEHDIAVGTPNFRPLNDPTTNQEVLCILPDVVHGYSQNVEFPQQKWADGTILDLKSQEGFQCACEYLTCTNGTWKLVDGTLIQNNTVFCNPIECSRQTPLEINFNLQPISGANLTIYGAKRVYEQWPYLQINPFCVCDGTDKANGGWKCYSTKMGFAQGCVRPTINDGEFYNSLGDAKSFFGVGDYGELICYECPNAIQKYECTDNGIWRDEANNNKTAATIVCDCQSFPNFDDPCQPLGKYISLGGTYSCDCLTGFKFRDGSCVDIDECAEGIDLCDSFAACFNIAGSYICDCEDGMMLYDGTGVFKQIDSQLIPERSCVERLCNITSIQDQLDNPTFVIKKPPILREFYRHLETTPPFYIDNLCGREEFEPCVAPLQFRCDTGTFFASKKFESRCPNLPDYLDVVPDPYDSIFPYTFSIARVSCRAPNETLIGRPLIFCNAATLWDVIPICVVESCSDLTDFIKPPLRIEAIVGNQTLPWLYQNTLQFSCDDGYVISGSSTITCDKSDGEPYWTAHPPQCVEKKDDVVIGDTIVYREIDILRPPFSWTKTADWDWSPNNCLVHRWRQPISFLVTSSPIRSSSDEIELVLDVEQCLSRIAIAIHSSDDARQPVIGEFTHATSTSSTGTLVLKLSALRKYLSISISTQGFATICAIRIREKMCREISIDNLHLNSSAPMKFHQNLRANCGGNIIRVSGRCDPSRGWILHNPMGVCDTATSESSLCTYNSCSNGKCVETAGFQTCECNTNFISYDGKRCVPNHCAYTIDASTNMYNCKTGEVDGNVTCKRKNLSGAFCQYLTEHPVHPNYAYYLDWNDEFSVAVYVDLCANYTSSYASDGLECDPEPPRPKPISYCQDAQPIPFGSSSHYCSELGSAAPCTDNIPYEGTSKCNCLLGFYGRLCDVQPTCLSLEGDYLCKNGGTCHQGECECPPDFSGPTCETHQPVFCDKDCHYGTCKLTRSQQEYCNCFSNYFKDDSGVCQIAVSACDLNNPCQQNGTCRAINGVFTCECVDGWSGAFCEIPPLVECANCNGTCFDSFPTGGVCQCFDGFKGPNCTEPIDDCKWSPCLNNGTCSLSPGRRYQCECPLGFNGPNCEVTCANLISCRNGGSCGFDDDGNAICICTDQFFGPNCEENCSNNCTRSHGCHQSTNGTLFCECIDGFSSQFCEHVDDVCDAGILICQNNATCVSSNMTCMCTSEFEGRFCEISNDRCITDSVQCQNRGTCFQGDCICPPNYTGAYCETHMITCDDVICYNGGVCVNSTCQCPPATSGVFCEEIGLPCQIENPDGTFAEYCLNGGVCSYTPQGASCDCAHTEYTGRRCEKKVTYNFNLVFNGLPYEPPIVSTTFSNSTIREFSICTFVQYNYPNDQEAIPSLAPFMSMRNYPEAGPQIVFDNYGFRICDNQKNCVDRKNSGDFKITLITPNTWHHFCLVSPSENDRTPTYQVYLDGVLVVEQLAEKFVPISNAYLILAPADLAPSNHLFQGMISMTQLFLTRLDDSQIGKLAFDCSNIVNEADLIPFLHWDRNFTRVLATNPGVYMDPAGICKNVKCMFGRQVKNNNYNSTGTCEQDRIPPSVSRCPKSIALMTPLEYANVTWNDEDIAFFDNIGVVKIVSNFNNGQQFGVGTTMVRYVAFDAAGNTAECSFEIVVFQKNCPEKLAVENGNVQILNNAGPFAPLAARVTCNSQNYPNFGFPHFYSCNYLGEFDVGDFINATFFLPACGTTKLAQQTINGTVATSGDCSANVKKLRQVLWTSLNCDTTACDLRILTGCSLQQSPQEPNTLSALQYTLSTSNASQKIDDVAMKALEDNFQIVQQDYAAECPPDFPITFSNGNQTVCVGCPPGSFADLVNNECIPCPADQFRNKSQVDQIECQKCPSGYTTGQVKGAIDVSQCYRFCDQGYYAGDDNECYPCPIGTFGSAPGIRKCTSCEFDLSTNSEASNSQSACVKTCPPGQEMVRTIERPTPFCQDCRNGFYKELRRGPCLQCPRGLITDVPSGATSIQNCNVLNCIDMNVMRNENITVGPTVPFSELCIACQQGSFQNVTNASKCMPCSELSSDVRDIPVTCQSTCSPQVEQADCQCELQQSDTRSPSIFRNCAPIVQPSKSRISALAIVLPVVFGVLILVGAIFAYAFRKPIIAWWRKSEVSDDQRVSPAILHSEYTMTHLLPSESYKLPQPPRPNLRIVTNPRELDELPPIPRSSPIVPSISSDDVGSIRYLSSCRRELDQESSSLDSFF</sequence>
<dbReference type="GO" id="GO:0042803">
    <property type="term" value="F:protein homodimerization activity"/>
    <property type="evidence" value="ECO:0007669"/>
    <property type="project" value="TreeGrafter"/>
</dbReference>
<evidence type="ECO:0000256" key="5">
    <source>
        <dbReference type="ARBA" id="ARBA00022989"/>
    </source>
</evidence>
<dbReference type="SUPFAM" id="SSF57196">
    <property type="entry name" value="EGF/Laminin"/>
    <property type="match status" value="3"/>
</dbReference>
<dbReference type="OrthoDB" id="5778033at2759"/>
<dbReference type="GO" id="GO:0046982">
    <property type="term" value="F:protein heterodimerization activity"/>
    <property type="evidence" value="ECO:0007669"/>
    <property type="project" value="TreeGrafter"/>
</dbReference>
<accession>A0A8S1F0X2</accession>
<dbReference type="Pfam" id="PF02494">
    <property type="entry name" value="HYR"/>
    <property type="match status" value="1"/>
</dbReference>
<keyword evidence="3 10" id="KW-0732">Signal</keyword>
<dbReference type="SMART" id="SM00192">
    <property type="entry name" value="LDLa"/>
    <property type="match status" value="1"/>
</dbReference>
<dbReference type="SUPFAM" id="SSF57184">
    <property type="entry name" value="Growth factor receptor domain"/>
    <property type="match status" value="1"/>
</dbReference>
<dbReference type="InterPro" id="IPR002172">
    <property type="entry name" value="LDrepeatLR_classA_rpt"/>
</dbReference>
<evidence type="ECO:0000259" key="11">
    <source>
        <dbReference type="PROSITE" id="PS50026"/>
    </source>
</evidence>
<dbReference type="SUPFAM" id="SSF56436">
    <property type="entry name" value="C-type lectin-like"/>
    <property type="match status" value="1"/>
</dbReference>
<feature type="signal peptide" evidence="10">
    <location>
        <begin position="1"/>
        <end position="18"/>
    </location>
</feature>
<protein>
    <submittedName>
        <fullName evidence="14">Uncharacterized protein</fullName>
    </submittedName>
</protein>
<dbReference type="SUPFAM" id="SSF57535">
    <property type="entry name" value="Complement control module/SCR domain"/>
    <property type="match status" value="1"/>
</dbReference>
<dbReference type="InterPro" id="IPR000436">
    <property type="entry name" value="Sushi_SCR_CCP_dom"/>
</dbReference>
<dbReference type="InterPro" id="IPR011641">
    <property type="entry name" value="Tyr-kin_ephrin_A/B_rcpt-like"/>
</dbReference>
<dbReference type="GO" id="GO:0007157">
    <property type="term" value="P:heterophilic cell-cell adhesion via plasma membrane cell adhesion molecules"/>
    <property type="evidence" value="ECO:0007669"/>
    <property type="project" value="TreeGrafter"/>
</dbReference>
<evidence type="ECO:0000256" key="3">
    <source>
        <dbReference type="ARBA" id="ARBA00022729"/>
    </source>
</evidence>
<dbReference type="Pfam" id="PF07699">
    <property type="entry name" value="Ephrin_rec_like"/>
    <property type="match status" value="2"/>
</dbReference>
<feature type="disulfide bond" evidence="7">
    <location>
        <begin position="1722"/>
        <end position="1731"/>
    </location>
</feature>
<dbReference type="PROSITE" id="PS00010">
    <property type="entry name" value="ASX_HYDROXYL"/>
    <property type="match status" value="1"/>
</dbReference>
<dbReference type="PROSITE" id="PS50026">
    <property type="entry name" value="EGF_3"/>
    <property type="match status" value="7"/>
</dbReference>
<feature type="domain" description="EGF-like" evidence="11">
    <location>
        <begin position="1585"/>
        <end position="1622"/>
    </location>
</feature>
<dbReference type="PANTHER" id="PTHR11219">
    <property type="entry name" value="TENEURIN AND N-ACETYLGLUCOSAMINE-1-PHOSPHODIESTER ALPHA-N-ACETYLGLUCOSAMINIDASE"/>
    <property type="match status" value="1"/>
</dbReference>
<dbReference type="SUPFAM" id="SSF49899">
    <property type="entry name" value="Concanavalin A-like lectins/glucanases"/>
    <property type="match status" value="1"/>
</dbReference>
<dbReference type="PROSITE" id="PS50825">
    <property type="entry name" value="HYR"/>
    <property type="match status" value="1"/>
</dbReference>
<dbReference type="CDD" id="cd00033">
    <property type="entry name" value="CCP"/>
    <property type="match status" value="1"/>
</dbReference>
<feature type="domain" description="EGF-like" evidence="11">
    <location>
        <begin position="1734"/>
        <end position="1768"/>
    </location>
</feature>
<dbReference type="PROSITE" id="PS50068">
    <property type="entry name" value="LDLRA_2"/>
    <property type="match status" value="1"/>
</dbReference>
<feature type="disulfide bond" evidence="7">
    <location>
        <begin position="1612"/>
        <end position="1621"/>
    </location>
</feature>
<evidence type="ECO:0000256" key="7">
    <source>
        <dbReference type="PROSITE-ProRule" id="PRU00076"/>
    </source>
</evidence>
<dbReference type="GO" id="GO:0043005">
    <property type="term" value="C:neuron projection"/>
    <property type="evidence" value="ECO:0007669"/>
    <property type="project" value="TreeGrafter"/>
</dbReference>
<evidence type="ECO:0000313" key="15">
    <source>
        <dbReference type="Proteomes" id="UP000494206"/>
    </source>
</evidence>
<comment type="caution">
    <text evidence="14">The sequence shown here is derived from an EMBL/GenBank/DDBJ whole genome shotgun (WGS) entry which is preliminary data.</text>
</comment>
<dbReference type="SMART" id="SM00181">
    <property type="entry name" value="EGF"/>
    <property type="match status" value="15"/>
</dbReference>
<dbReference type="GO" id="GO:0005509">
    <property type="term" value="F:calcium ion binding"/>
    <property type="evidence" value="ECO:0007669"/>
    <property type="project" value="InterPro"/>
</dbReference>
<dbReference type="SMART" id="SM00179">
    <property type="entry name" value="EGF_CA"/>
    <property type="match status" value="4"/>
</dbReference>
<dbReference type="InterPro" id="IPR003410">
    <property type="entry name" value="HYR_dom"/>
</dbReference>
<dbReference type="PROSITE" id="PS01187">
    <property type="entry name" value="EGF_CA"/>
    <property type="match status" value="1"/>
</dbReference>
<feature type="domain" description="EGF-like" evidence="11">
    <location>
        <begin position="1510"/>
        <end position="1547"/>
    </location>
</feature>
<feature type="domain" description="EGF-like" evidence="11">
    <location>
        <begin position="793"/>
        <end position="831"/>
    </location>
</feature>
<keyword evidence="9" id="KW-0472">Membrane</keyword>
<evidence type="ECO:0000256" key="8">
    <source>
        <dbReference type="PROSITE-ProRule" id="PRU00302"/>
    </source>
</evidence>
<name>A0A8S1F0X2_9PELO</name>
<dbReference type="PROSITE" id="PS50923">
    <property type="entry name" value="SUSHI"/>
    <property type="match status" value="1"/>
</dbReference>
<feature type="transmembrane region" description="Helical" evidence="9">
    <location>
        <begin position="2635"/>
        <end position="2660"/>
    </location>
</feature>
<feature type="domain" description="EGF-like" evidence="11">
    <location>
        <begin position="1696"/>
        <end position="1732"/>
    </location>
</feature>
<dbReference type="SUPFAM" id="SSF57424">
    <property type="entry name" value="LDL receptor-like module"/>
    <property type="match status" value="1"/>
</dbReference>
<dbReference type="Gene3D" id="2.10.25.10">
    <property type="entry name" value="Laminin"/>
    <property type="match status" value="8"/>
</dbReference>
<dbReference type="InterPro" id="IPR000152">
    <property type="entry name" value="EGF-type_Asp/Asn_hydroxyl_site"/>
</dbReference>
<dbReference type="Gene3D" id="4.10.400.10">
    <property type="entry name" value="Low-density Lipoprotein Receptor"/>
    <property type="match status" value="1"/>
</dbReference>
<dbReference type="Pfam" id="PF23106">
    <property type="entry name" value="EGF_Teneurin"/>
    <property type="match status" value="1"/>
</dbReference>
<dbReference type="GO" id="GO:0050839">
    <property type="term" value="F:cell adhesion molecule binding"/>
    <property type="evidence" value="ECO:0007669"/>
    <property type="project" value="TreeGrafter"/>
</dbReference>